<evidence type="ECO:0000313" key="7">
    <source>
        <dbReference type="Proteomes" id="UP000738349"/>
    </source>
</evidence>
<dbReference type="Gene3D" id="3.40.50.20">
    <property type="match status" value="1"/>
</dbReference>
<dbReference type="GO" id="GO:0005524">
    <property type="term" value="F:ATP binding"/>
    <property type="evidence" value="ECO:0007669"/>
    <property type="project" value="UniProtKB-UniRule"/>
</dbReference>
<dbReference type="InterPro" id="IPR052032">
    <property type="entry name" value="ATP-dep_AA_Ligase"/>
</dbReference>
<dbReference type="PROSITE" id="PS50975">
    <property type="entry name" value="ATP_GRASP"/>
    <property type="match status" value="1"/>
</dbReference>
<dbReference type="EMBL" id="JAGMUV010000009">
    <property type="protein sequence ID" value="KAH7143389.1"/>
    <property type="molecule type" value="Genomic_DNA"/>
</dbReference>
<dbReference type="InterPro" id="IPR011761">
    <property type="entry name" value="ATP-grasp"/>
</dbReference>
<dbReference type="GO" id="GO:0046872">
    <property type="term" value="F:metal ion binding"/>
    <property type="evidence" value="ECO:0007669"/>
    <property type="project" value="InterPro"/>
</dbReference>
<dbReference type="PANTHER" id="PTHR43585:SF2">
    <property type="entry name" value="ATP-GRASP ENZYME FSQD"/>
    <property type="match status" value="1"/>
</dbReference>
<dbReference type="OrthoDB" id="434648at2759"/>
<evidence type="ECO:0000256" key="1">
    <source>
        <dbReference type="ARBA" id="ARBA00022598"/>
    </source>
</evidence>
<organism evidence="6 7">
    <name type="scientific">Dactylonectria macrodidyma</name>
    <dbReference type="NCBI Taxonomy" id="307937"/>
    <lineage>
        <taxon>Eukaryota</taxon>
        <taxon>Fungi</taxon>
        <taxon>Dikarya</taxon>
        <taxon>Ascomycota</taxon>
        <taxon>Pezizomycotina</taxon>
        <taxon>Sordariomycetes</taxon>
        <taxon>Hypocreomycetidae</taxon>
        <taxon>Hypocreales</taxon>
        <taxon>Nectriaceae</taxon>
        <taxon>Dactylonectria</taxon>
    </lineage>
</organism>
<protein>
    <recommendedName>
        <fullName evidence="5">ATP-grasp domain-containing protein</fullName>
    </recommendedName>
</protein>
<dbReference type="Pfam" id="PF13535">
    <property type="entry name" value="ATP-grasp_4"/>
    <property type="match status" value="1"/>
</dbReference>
<dbReference type="Pfam" id="PF18130">
    <property type="entry name" value="ATPgrasp_N"/>
    <property type="match status" value="1"/>
</dbReference>
<sequence>MDCSRTLQLQLPSTDGRSLLTLNYQWRLNDPFEAAFGLRTIDLLATTTSNVLPEPVQATTLQEKTPFSAFLAEAALANPDQTSFAIKLIVPAASGFVMRSDLLVFRMFRCPRVRQTASFVQPRQQVVAYVVDHARDGAEQLRLGMDAAIGAVLLEPATATQAPVSLETMAELESEMRNRLSIDFFTESPIPERRVITIAPFTDLLSFAGLKAMGFQLVVLDKPGSWMEDDNGPHAHLRERFVPFDTNVDAEFPKRLRQIAMQFRVDGIFARPEPMHTFVAEVCRDLGLPTCPPEVISRGIDKHYQRQLHDEDRSSFRVSGVEHLQRYVDESPAHMPEFPVVVKPTMGYGSQCVTKVSTAQELFQAVAKVQDHVVGHEGTKVITPDALIEPYVGGPEIDANIVLWDGELLFCEISDDFPSLADREDATAADDFQETMFVFPSKLPRAEQDLLRTYLHQSILRLGFSSGVFHVEARVRDSSMHYVEQPGGGGVVDLEPLPSPPSKRPSVFLLEVNVRPPGYVGLMTAGYTYGIDYYALWALKAVGDGTRFRALSQPYLNGPQHHAALVVIQPERGGVVVSEDPGVELQRRMPELMERIPLYRELFVKGDVVPEPDGPNMWFISANMVVSRHGREDLLQTVEAVRREWKHEIVQVA</sequence>
<keyword evidence="3 4" id="KW-0067">ATP-binding</keyword>
<keyword evidence="7" id="KW-1185">Reference proteome</keyword>
<gene>
    <name evidence="6" type="ORF">EDB81DRAFT_856950</name>
</gene>
<evidence type="ECO:0000256" key="4">
    <source>
        <dbReference type="PROSITE-ProRule" id="PRU00409"/>
    </source>
</evidence>
<dbReference type="PANTHER" id="PTHR43585">
    <property type="entry name" value="FUMIPYRROLE BIOSYNTHESIS PROTEIN C"/>
    <property type="match status" value="1"/>
</dbReference>
<evidence type="ECO:0000259" key="5">
    <source>
        <dbReference type="PROSITE" id="PS50975"/>
    </source>
</evidence>
<reference evidence="6" key="1">
    <citation type="journal article" date="2021" name="Nat. Commun.">
        <title>Genetic determinants of endophytism in the Arabidopsis root mycobiome.</title>
        <authorList>
            <person name="Mesny F."/>
            <person name="Miyauchi S."/>
            <person name="Thiergart T."/>
            <person name="Pickel B."/>
            <person name="Atanasova L."/>
            <person name="Karlsson M."/>
            <person name="Huettel B."/>
            <person name="Barry K.W."/>
            <person name="Haridas S."/>
            <person name="Chen C."/>
            <person name="Bauer D."/>
            <person name="Andreopoulos W."/>
            <person name="Pangilinan J."/>
            <person name="LaButti K."/>
            <person name="Riley R."/>
            <person name="Lipzen A."/>
            <person name="Clum A."/>
            <person name="Drula E."/>
            <person name="Henrissat B."/>
            <person name="Kohler A."/>
            <person name="Grigoriev I.V."/>
            <person name="Martin F.M."/>
            <person name="Hacquard S."/>
        </authorList>
    </citation>
    <scope>NUCLEOTIDE SEQUENCE</scope>
    <source>
        <strain evidence="6">MPI-CAGE-AT-0147</strain>
    </source>
</reference>
<keyword evidence="2 4" id="KW-0547">Nucleotide-binding</keyword>
<dbReference type="Proteomes" id="UP000738349">
    <property type="component" value="Unassembled WGS sequence"/>
</dbReference>
<evidence type="ECO:0000256" key="3">
    <source>
        <dbReference type="ARBA" id="ARBA00022840"/>
    </source>
</evidence>
<dbReference type="Gene3D" id="3.30.1490.20">
    <property type="entry name" value="ATP-grasp fold, A domain"/>
    <property type="match status" value="1"/>
</dbReference>
<dbReference type="GO" id="GO:0016874">
    <property type="term" value="F:ligase activity"/>
    <property type="evidence" value="ECO:0007669"/>
    <property type="project" value="UniProtKB-KW"/>
</dbReference>
<feature type="domain" description="ATP-grasp" evidence="5">
    <location>
        <begin position="313"/>
        <end position="542"/>
    </location>
</feature>
<dbReference type="SUPFAM" id="SSF56059">
    <property type="entry name" value="Glutathione synthetase ATP-binding domain-like"/>
    <property type="match status" value="1"/>
</dbReference>
<proteinExistence type="predicted"/>
<dbReference type="Gene3D" id="3.30.470.20">
    <property type="entry name" value="ATP-grasp fold, B domain"/>
    <property type="match status" value="1"/>
</dbReference>
<dbReference type="InterPro" id="IPR013815">
    <property type="entry name" value="ATP_grasp_subdomain_1"/>
</dbReference>
<dbReference type="InterPro" id="IPR041472">
    <property type="entry name" value="BL00235/CARNS1_N"/>
</dbReference>
<keyword evidence="1" id="KW-0436">Ligase</keyword>
<comment type="caution">
    <text evidence="6">The sequence shown here is derived from an EMBL/GenBank/DDBJ whole genome shotgun (WGS) entry which is preliminary data.</text>
</comment>
<dbReference type="AlphaFoldDB" id="A0A9P9ET37"/>
<evidence type="ECO:0000256" key="2">
    <source>
        <dbReference type="ARBA" id="ARBA00022741"/>
    </source>
</evidence>
<evidence type="ECO:0000313" key="6">
    <source>
        <dbReference type="EMBL" id="KAH7143389.1"/>
    </source>
</evidence>
<accession>A0A9P9ET37</accession>
<name>A0A9P9ET37_9HYPO</name>